<dbReference type="InterPro" id="IPR015943">
    <property type="entry name" value="WD40/YVTN_repeat-like_dom_sf"/>
</dbReference>
<evidence type="ECO:0000256" key="3">
    <source>
        <dbReference type="PROSITE-ProRule" id="PRU00221"/>
    </source>
</evidence>
<dbReference type="PANTHER" id="PTHR19848">
    <property type="entry name" value="WD40 REPEAT PROTEIN"/>
    <property type="match status" value="1"/>
</dbReference>
<organism evidence="4 5">
    <name type="scientific">Leptolyngbya boryana NIES-2135</name>
    <dbReference type="NCBI Taxonomy" id="1973484"/>
    <lineage>
        <taxon>Bacteria</taxon>
        <taxon>Bacillati</taxon>
        <taxon>Cyanobacteriota</taxon>
        <taxon>Cyanophyceae</taxon>
        <taxon>Leptolyngbyales</taxon>
        <taxon>Leptolyngbyaceae</taxon>
        <taxon>Leptolyngbya group</taxon>
        <taxon>Leptolyngbya</taxon>
    </lineage>
</organism>
<dbReference type="InterPro" id="IPR001680">
    <property type="entry name" value="WD40_rpt"/>
</dbReference>
<accession>A0A1Z4JM75</accession>
<dbReference type="SMART" id="SM00320">
    <property type="entry name" value="WD40"/>
    <property type="match status" value="6"/>
</dbReference>
<evidence type="ECO:0000256" key="1">
    <source>
        <dbReference type="ARBA" id="ARBA00022574"/>
    </source>
</evidence>
<dbReference type="PROSITE" id="PS50082">
    <property type="entry name" value="WD_REPEATS_2"/>
    <property type="match status" value="2"/>
</dbReference>
<name>A0A1Z4JM75_LEPBY</name>
<dbReference type="AlphaFoldDB" id="A0A1Z4JM75"/>
<dbReference type="InterPro" id="IPR036322">
    <property type="entry name" value="WD40_repeat_dom_sf"/>
</dbReference>
<proteinExistence type="predicted"/>
<keyword evidence="2" id="KW-0677">Repeat</keyword>
<dbReference type="SUPFAM" id="SSF50978">
    <property type="entry name" value="WD40 repeat-like"/>
    <property type="match status" value="1"/>
</dbReference>
<dbReference type="GO" id="GO:0000027">
    <property type="term" value="P:ribosomal large subunit assembly"/>
    <property type="evidence" value="ECO:0007669"/>
    <property type="project" value="TreeGrafter"/>
</dbReference>
<dbReference type="PANTHER" id="PTHR19848:SF0">
    <property type="entry name" value="NOTCHLESS PROTEIN HOMOLOG 1"/>
    <property type="match status" value="1"/>
</dbReference>
<evidence type="ECO:0000256" key="2">
    <source>
        <dbReference type="ARBA" id="ARBA00022737"/>
    </source>
</evidence>
<feature type="repeat" description="WD" evidence="3">
    <location>
        <begin position="378"/>
        <end position="409"/>
    </location>
</feature>
<dbReference type="Gene3D" id="2.130.10.10">
    <property type="entry name" value="YVTN repeat-like/Quinoprotein amine dehydrogenase"/>
    <property type="match status" value="2"/>
</dbReference>
<dbReference type="Pfam" id="PF00400">
    <property type="entry name" value="WD40"/>
    <property type="match status" value="2"/>
</dbReference>
<dbReference type="Proteomes" id="UP000217895">
    <property type="component" value="Chromosome"/>
</dbReference>
<dbReference type="PROSITE" id="PS50294">
    <property type="entry name" value="WD_REPEATS_REGION"/>
    <property type="match status" value="1"/>
</dbReference>
<keyword evidence="5" id="KW-1185">Reference proteome</keyword>
<reference evidence="4 5" key="1">
    <citation type="submission" date="2017-06" db="EMBL/GenBank/DDBJ databases">
        <title>Genome sequencing of cyanobaciteial culture collection at National Institute for Environmental Studies (NIES).</title>
        <authorList>
            <person name="Hirose Y."/>
            <person name="Shimura Y."/>
            <person name="Fujisawa T."/>
            <person name="Nakamura Y."/>
            <person name="Kawachi M."/>
        </authorList>
    </citation>
    <scope>NUCLEOTIDE SEQUENCE [LARGE SCALE GENOMIC DNA]</scope>
    <source>
        <strain evidence="4 5">NIES-2135</strain>
    </source>
</reference>
<protein>
    <submittedName>
        <fullName evidence="4">Uncharacterized protein</fullName>
    </submittedName>
</protein>
<gene>
    <name evidence="4" type="ORF">NIES2135_47200</name>
</gene>
<dbReference type="EMBL" id="AP018203">
    <property type="protein sequence ID" value="BAY57849.1"/>
    <property type="molecule type" value="Genomic_DNA"/>
</dbReference>
<evidence type="ECO:0000313" key="4">
    <source>
        <dbReference type="EMBL" id="BAY57849.1"/>
    </source>
</evidence>
<feature type="repeat" description="WD" evidence="3">
    <location>
        <begin position="621"/>
        <end position="645"/>
    </location>
</feature>
<evidence type="ECO:0000313" key="5">
    <source>
        <dbReference type="Proteomes" id="UP000217895"/>
    </source>
</evidence>
<sequence>MLKELIKTQVSTKEIAFKPGGDPVAFEVSVLNHSSQFATFQLEILAAGVDEVDHHWYRLSPEVCSKTPPGDRTVFQVKILKNPIPGFVGQVNLTVRVFSLDLATETKQSIRLTLEQGSEAVPLVVDLLLNKIQTYSGDLIELLVRTDNPGQVPVRATLRLHGLAPEWFAHGVEQTIQVQPGRTLESIFLCQPPVETAQSQVYPFQVEAEIENGVSSSDSGTLEILPTGAADFRCTVRQQKIPLHFLEFFQRTGTATYRLELENATNVSQDAHIEVDSGFVTSDEIEVLPKLAELHPYETQQFQLIVKKRRSWIGRTQSGMLSVRAVCSDARIRTQNELQALELKVAPMISVWWLSAIAFFTIPVPLWISSCYNPHNPHCGHSGAVASVQFNGTAEQAISGSTDQSLRRWLTAGFFNPLVSQEMGIVSKTSQAVRVIRYQPIDNNRIAAGLENGEIQLINLLKQNSAPDSIFRLGAGDRVFDLRFSNDSQYLFSGHGSGAVAQWKLSSASLNTKPEQTLTVNFAVSALALVGDQQLAIAGRFNRLELWNWSRKQHKPIRYPVAGGQNQYIQSLASAKAKPNLMASADNQGTITLWNLKECLDSQQPCQVIEQWSDGHGGQPVRSVALSPNGCYLASAGADGTAKLWALSPNGHRAEHPDSGKVIQKSLRSTAGIESVDVAIVKDQVLVLSGGADTQVQMDQVNRFKNLECDRD</sequence>
<keyword evidence="1 3" id="KW-0853">WD repeat</keyword>